<protein>
    <recommendedName>
        <fullName evidence="4">Transcriptional initiation protein Tat</fullName>
    </recommendedName>
</protein>
<comment type="caution">
    <text evidence="2">The sequence shown here is derived from an EMBL/GenBank/DDBJ whole genome shotgun (WGS) entry which is preliminary data.</text>
</comment>
<dbReference type="AlphaFoldDB" id="A0A2W5NXW7"/>
<feature type="chain" id="PRO_5016087431" description="Transcriptional initiation protein Tat" evidence="1">
    <location>
        <begin position="23"/>
        <end position="238"/>
    </location>
</feature>
<dbReference type="Proteomes" id="UP000249082">
    <property type="component" value="Unassembled WGS sequence"/>
</dbReference>
<accession>A0A2W5NXW7</accession>
<reference evidence="2 3" key="1">
    <citation type="submission" date="2017-08" db="EMBL/GenBank/DDBJ databases">
        <title>Infants hospitalized years apart are colonized by the same room-sourced microbial strains.</title>
        <authorList>
            <person name="Brooks B."/>
            <person name="Olm M.R."/>
            <person name="Firek B.A."/>
            <person name="Baker R."/>
            <person name="Thomas B.C."/>
            <person name="Morowitz M.J."/>
            <person name="Banfield J.F."/>
        </authorList>
    </citation>
    <scope>NUCLEOTIDE SEQUENCE [LARGE SCALE GENOMIC DNA]</scope>
    <source>
        <strain evidence="2">S2_005_002_R2_33</strain>
    </source>
</reference>
<evidence type="ECO:0000256" key="1">
    <source>
        <dbReference type="SAM" id="SignalP"/>
    </source>
</evidence>
<dbReference type="InterPro" id="IPR006311">
    <property type="entry name" value="TAT_signal"/>
</dbReference>
<dbReference type="EMBL" id="QFPX01000003">
    <property type="protein sequence ID" value="PZQ56749.1"/>
    <property type="molecule type" value="Genomic_DNA"/>
</dbReference>
<keyword evidence="1" id="KW-0732">Signal</keyword>
<dbReference type="InterPro" id="IPR032676">
    <property type="entry name" value="YkuD_2"/>
</dbReference>
<dbReference type="PANTHER" id="PTHR38477">
    <property type="entry name" value="HYPOTHETICAL EXPORTED PROTEIN"/>
    <property type="match status" value="1"/>
</dbReference>
<evidence type="ECO:0008006" key="4">
    <source>
        <dbReference type="Google" id="ProtNLM"/>
    </source>
</evidence>
<dbReference type="PROSITE" id="PS51318">
    <property type="entry name" value="TAT"/>
    <property type="match status" value="1"/>
</dbReference>
<name>A0A2W5NXW7_9SPHN</name>
<dbReference type="Pfam" id="PF13645">
    <property type="entry name" value="YkuD_2"/>
    <property type="match status" value="1"/>
</dbReference>
<proteinExistence type="predicted"/>
<evidence type="ECO:0000313" key="2">
    <source>
        <dbReference type="EMBL" id="PZQ56749.1"/>
    </source>
</evidence>
<feature type="signal peptide" evidence="1">
    <location>
        <begin position="1"/>
        <end position="22"/>
    </location>
</feature>
<sequence length="238" mass="25301">MKFSRRNLIVAATAFAASSSSAARAISSAVPERSRAPSLVLPKIGPTAGTIAPVAPAALPPVPAAFRPEGIRPELFDAAMQALDRHDRRVRRDRIGVVDFSASSSEPRFHLVDLENRKTTSVPVAHGSGSDPGHTGWLQRFSNRPGSNASSEGAYLTGDYYYGGHGRSQRLIGLDSTNSNALERAIVIHGAWYAEPNMIGAHGKLGRSQGCLAVGDSLLSRAFDHLGQGRMIYAAKMA</sequence>
<evidence type="ECO:0000313" key="3">
    <source>
        <dbReference type="Proteomes" id="UP000249082"/>
    </source>
</evidence>
<gene>
    <name evidence="2" type="ORF">DI555_04560</name>
</gene>
<organism evidence="2 3">
    <name type="scientific">Novosphingobium pentaromativorans</name>
    <dbReference type="NCBI Taxonomy" id="205844"/>
    <lineage>
        <taxon>Bacteria</taxon>
        <taxon>Pseudomonadati</taxon>
        <taxon>Pseudomonadota</taxon>
        <taxon>Alphaproteobacteria</taxon>
        <taxon>Sphingomonadales</taxon>
        <taxon>Sphingomonadaceae</taxon>
        <taxon>Novosphingobium</taxon>
    </lineage>
</organism>
<dbReference type="PANTHER" id="PTHR38477:SF1">
    <property type="entry name" value="MUREIN L,D-TRANSPEPTIDASE CATALYTIC DOMAIN FAMILY PROTEIN"/>
    <property type="match status" value="1"/>
</dbReference>